<name>A0A3S2VKD6_9SPHI</name>
<evidence type="ECO:0000313" key="3">
    <source>
        <dbReference type="Proteomes" id="UP000282759"/>
    </source>
</evidence>
<dbReference type="Proteomes" id="UP000282759">
    <property type="component" value="Unassembled WGS sequence"/>
</dbReference>
<evidence type="ECO:0000256" key="1">
    <source>
        <dbReference type="SAM" id="SignalP"/>
    </source>
</evidence>
<dbReference type="OrthoDB" id="797302at2"/>
<keyword evidence="1" id="KW-0732">Signal</keyword>
<dbReference type="RefSeq" id="WP_127707687.1">
    <property type="nucleotide sequence ID" value="NZ_SACK01000010.1"/>
</dbReference>
<evidence type="ECO:0008006" key="4">
    <source>
        <dbReference type="Google" id="ProtNLM"/>
    </source>
</evidence>
<protein>
    <recommendedName>
        <fullName evidence="4">Lipoprotein</fullName>
    </recommendedName>
</protein>
<comment type="caution">
    <text evidence="2">The sequence shown here is derived from an EMBL/GenBank/DDBJ whole genome shotgun (WGS) entry which is preliminary data.</text>
</comment>
<sequence>MKKILLLACTVIVLCLQACISANIQSNKQATYTRQPKKVYFIVNAGSESKKFTANFINSLQKALMAKGIENNGHQYDPLSLDSNEDIEKRINGYDPEALLIIKQTRVTMMNGGAGAGVFEVGLVDKETKKQVWKGVLDVTGPFTMPETASKAVKTLMQKMQQDKLVI</sequence>
<accession>A0A3S2VKD6</accession>
<dbReference type="EMBL" id="SACK01000010">
    <property type="protein sequence ID" value="RVT98054.1"/>
    <property type="molecule type" value="Genomic_DNA"/>
</dbReference>
<proteinExistence type="predicted"/>
<dbReference type="AlphaFoldDB" id="A0A3S2VKD6"/>
<reference evidence="2 3" key="1">
    <citation type="submission" date="2019-01" db="EMBL/GenBank/DDBJ databases">
        <authorList>
            <person name="Chen W.-M."/>
        </authorList>
    </citation>
    <scope>NUCLEOTIDE SEQUENCE [LARGE SCALE GENOMIC DNA]</scope>
    <source>
        <strain evidence="2 3">YBJ-36</strain>
    </source>
</reference>
<evidence type="ECO:0000313" key="2">
    <source>
        <dbReference type="EMBL" id="RVT98054.1"/>
    </source>
</evidence>
<feature type="chain" id="PRO_5018559456" description="Lipoprotein" evidence="1">
    <location>
        <begin position="19"/>
        <end position="167"/>
    </location>
</feature>
<feature type="signal peptide" evidence="1">
    <location>
        <begin position="1"/>
        <end position="18"/>
    </location>
</feature>
<organism evidence="2 3">
    <name type="scientific">Mucilaginibacter limnophilus</name>
    <dbReference type="NCBI Taxonomy" id="1932778"/>
    <lineage>
        <taxon>Bacteria</taxon>
        <taxon>Pseudomonadati</taxon>
        <taxon>Bacteroidota</taxon>
        <taxon>Sphingobacteriia</taxon>
        <taxon>Sphingobacteriales</taxon>
        <taxon>Sphingobacteriaceae</taxon>
        <taxon>Mucilaginibacter</taxon>
    </lineage>
</organism>
<gene>
    <name evidence="2" type="ORF">EOD41_18375</name>
</gene>
<keyword evidence="3" id="KW-1185">Reference proteome</keyword>